<evidence type="ECO:0000256" key="5">
    <source>
        <dbReference type="ARBA" id="ARBA00022840"/>
    </source>
</evidence>
<dbReference type="SUPFAM" id="SSF142764">
    <property type="entry name" value="YgbK-like"/>
    <property type="match status" value="1"/>
</dbReference>
<evidence type="ECO:0000256" key="1">
    <source>
        <dbReference type="ARBA" id="ARBA00005715"/>
    </source>
</evidence>
<protein>
    <submittedName>
        <fullName evidence="9">Four-carbon acid sugar kinase family protein</fullName>
        <ecNumber evidence="9">2.7.1.-</ecNumber>
    </submittedName>
</protein>
<sequence length="435" mass="46246">MKIGIIADDLTGANATGVRLAKNGFSSATVVFGGPIPHNGGVSAISIDTDSRYVDQELAKERVKDAYHKLAAWDAQIFAKRIDSTIRGNLGIETDTLLNELGPEAVAIVVASYPDSGRVTSGGYLLVDGIPVQETDVAKDPMNPITQSHVPTLFSEQSSHPVAHVGLDVVLQGCAAIKPKLQQLVEAGSRIIVLDAVTNEEVDHIAEAMAELSTISWVPVDPGPLTATYGRLMAHQSVAPKKWIFSIGSITPLTGRQLRYLIDKTNAKPVYVDVKKLASTTSSWDTEIERAIKEGLTRLNQEDVLIITTYSPSGQILNLTELGQKEGVTSTVLAKRITEGLATISTQIMTQTNHVIGGTFSSGGDVTAAICSVSQAEAIGLEDEVIPLAAYGTFIGGRLNGISVVTKGGMVGDKQSIYQCFTFLKTKNQEGSGEE</sequence>
<dbReference type="GO" id="GO:0016301">
    <property type="term" value="F:kinase activity"/>
    <property type="evidence" value="ECO:0007669"/>
    <property type="project" value="UniProtKB-KW"/>
</dbReference>
<evidence type="ECO:0000256" key="2">
    <source>
        <dbReference type="ARBA" id="ARBA00022679"/>
    </source>
</evidence>
<evidence type="ECO:0000313" key="9">
    <source>
        <dbReference type="EMBL" id="MFC4355538.1"/>
    </source>
</evidence>
<keyword evidence="4 9" id="KW-0418">Kinase</keyword>
<accession>A0ABV8UW28</accession>
<evidence type="ECO:0000256" key="4">
    <source>
        <dbReference type="ARBA" id="ARBA00022777"/>
    </source>
</evidence>
<keyword evidence="5" id="KW-0067">ATP-binding</keyword>
<dbReference type="Gene3D" id="3.40.50.10840">
    <property type="entry name" value="Putative sugar-binding, N-terminal domain"/>
    <property type="match status" value="1"/>
</dbReference>
<dbReference type="InterPro" id="IPR031475">
    <property type="entry name" value="NBD_C"/>
</dbReference>
<evidence type="ECO:0000256" key="6">
    <source>
        <dbReference type="ARBA" id="ARBA00023277"/>
    </source>
</evidence>
<evidence type="ECO:0000259" key="7">
    <source>
        <dbReference type="Pfam" id="PF07005"/>
    </source>
</evidence>
<keyword evidence="6" id="KW-0119">Carbohydrate metabolism</keyword>
<comment type="caution">
    <text evidence="9">The sequence shown here is derived from an EMBL/GenBank/DDBJ whole genome shotgun (WGS) entry which is preliminary data.</text>
</comment>
<gene>
    <name evidence="9" type="ORF">ACFO0S_10790</name>
</gene>
<keyword evidence="3" id="KW-0547">Nucleotide-binding</keyword>
<dbReference type="InterPro" id="IPR010737">
    <property type="entry name" value="4-carb_acid_sugar_kinase_N"/>
</dbReference>
<dbReference type="Proteomes" id="UP001595733">
    <property type="component" value="Unassembled WGS sequence"/>
</dbReference>
<dbReference type="InterPro" id="IPR042213">
    <property type="entry name" value="NBD_C_sf"/>
</dbReference>
<proteinExistence type="inferred from homology"/>
<dbReference type="EC" id="2.7.1.-" evidence="9"/>
<dbReference type="Pfam" id="PF17042">
    <property type="entry name" value="NBD_C"/>
    <property type="match status" value="1"/>
</dbReference>
<evidence type="ECO:0000259" key="8">
    <source>
        <dbReference type="Pfam" id="PF17042"/>
    </source>
</evidence>
<dbReference type="RefSeq" id="WP_378142040.1">
    <property type="nucleotide sequence ID" value="NZ_JBHSEF010000023.1"/>
</dbReference>
<dbReference type="InterPro" id="IPR037051">
    <property type="entry name" value="4-carb_acid_sugar_kinase_N_sf"/>
</dbReference>
<reference evidence="10" key="1">
    <citation type="journal article" date="2019" name="Int. J. Syst. Evol. Microbiol.">
        <title>The Global Catalogue of Microorganisms (GCM) 10K type strain sequencing project: providing services to taxonomists for standard genome sequencing and annotation.</title>
        <authorList>
            <consortium name="The Broad Institute Genomics Platform"/>
            <consortium name="The Broad Institute Genome Sequencing Center for Infectious Disease"/>
            <person name="Wu L."/>
            <person name="Ma J."/>
        </authorList>
    </citation>
    <scope>NUCLEOTIDE SEQUENCE [LARGE SCALE GENOMIC DNA]</scope>
    <source>
        <strain evidence="10">CCUG 50353</strain>
    </source>
</reference>
<name>A0ABV8UW28_9BACL</name>
<feature type="domain" description="Four-carbon acid sugar kinase N-terminal" evidence="7">
    <location>
        <begin position="3"/>
        <end position="227"/>
    </location>
</feature>
<evidence type="ECO:0000256" key="3">
    <source>
        <dbReference type="ARBA" id="ARBA00022741"/>
    </source>
</evidence>
<organism evidence="9 10">
    <name type="scientific">Chryseomicrobium palamuruense</name>
    <dbReference type="NCBI Taxonomy" id="682973"/>
    <lineage>
        <taxon>Bacteria</taxon>
        <taxon>Bacillati</taxon>
        <taxon>Bacillota</taxon>
        <taxon>Bacilli</taxon>
        <taxon>Bacillales</taxon>
        <taxon>Caryophanaceae</taxon>
        <taxon>Chryseomicrobium</taxon>
    </lineage>
</organism>
<keyword evidence="10" id="KW-1185">Reference proteome</keyword>
<dbReference type="EMBL" id="JBHSEF010000023">
    <property type="protein sequence ID" value="MFC4355538.1"/>
    <property type="molecule type" value="Genomic_DNA"/>
</dbReference>
<comment type="similarity">
    <text evidence="1">Belongs to the four-carbon acid sugar kinase family.</text>
</comment>
<dbReference type="Pfam" id="PF07005">
    <property type="entry name" value="SBD_N"/>
    <property type="match status" value="1"/>
</dbReference>
<keyword evidence="2 9" id="KW-0808">Transferase</keyword>
<evidence type="ECO:0000313" key="10">
    <source>
        <dbReference type="Proteomes" id="UP001595733"/>
    </source>
</evidence>
<dbReference type="Gene3D" id="3.40.980.20">
    <property type="entry name" value="Four-carbon acid sugar kinase, nucleotide binding domain"/>
    <property type="match status" value="1"/>
</dbReference>
<feature type="domain" description="Four-carbon acid sugar kinase nucleotide binding" evidence="8">
    <location>
        <begin position="247"/>
        <end position="416"/>
    </location>
</feature>